<name>A0A382E2R5_9ZZZZ</name>
<evidence type="ECO:0000313" key="1">
    <source>
        <dbReference type="EMBL" id="SVB45066.1"/>
    </source>
</evidence>
<accession>A0A382E2R5</accession>
<dbReference type="EMBL" id="UINC01042434">
    <property type="protein sequence ID" value="SVB45066.1"/>
    <property type="molecule type" value="Genomic_DNA"/>
</dbReference>
<dbReference type="AlphaFoldDB" id="A0A382E2R5"/>
<reference evidence="1" key="1">
    <citation type="submission" date="2018-05" db="EMBL/GenBank/DDBJ databases">
        <authorList>
            <person name="Lanie J.A."/>
            <person name="Ng W.-L."/>
            <person name="Kazmierczak K.M."/>
            <person name="Andrzejewski T.M."/>
            <person name="Davidsen T.M."/>
            <person name="Wayne K.J."/>
            <person name="Tettelin H."/>
            <person name="Glass J.I."/>
            <person name="Rusch D."/>
            <person name="Podicherti R."/>
            <person name="Tsui H.-C.T."/>
            <person name="Winkler M.E."/>
        </authorList>
    </citation>
    <scope>NUCLEOTIDE SEQUENCE</scope>
</reference>
<sequence length="39" mass="4393">MAPPEWYFDMAYTKYGVAAANNFTTGARKLFESKCPPFA</sequence>
<gene>
    <name evidence="1" type="ORF">METZ01_LOCUS197920</name>
</gene>
<proteinExistence type="predicted"/>
<organism evidence="1">
    <name type="scientific">marine metagenome</name>
    <dbReference type="NCBI Taxonomy" id="408172"/>
    <lineage>
        <taxon>unclassified sequences</taxon>
        <taxon>metagenomes</taxon>
        <taxon>ecological metagenomes</taxon>
    </lineage>
</organism>
<protein>
    <submittedName>
        <fullName evidence="1">Uncharacterized protein</fullName>
    </submittedName>
</protein>